<dbReference type="EMBL" id="JAOCDH010000014">
    <property type="protein sequence ID" value="MDH0702452.1"/>
    <property type="molecule type" value="Genomic_DNA"/>
</dbReference>
<name>A0AA42LHS5_9GAMM</name>
<protein>
    <submittedName>
        <fullName evidence="2">Uncharacterized protein</fullName>
    </submittedName>
</protein>
<gene>
    <name evidence="2" type="ORF">N5D41_13280</name>
</gene>
<accession>A0AA42LHS5</accession>
<evidence type="ECO:0000313" key="3">
    <source>
        <dbReference type="Proteomes" id="UP001161137"/>
    </source>
</evidence>
<feature type="compositionally biased region" description="Polar residues" evidence="1">
    <location>
        <begin position="292"/>
        <end position="302"/>
    </location>
</feature>
<dbReference type="Proteomes" id="UP001161137">
    <property type="component" value="Unassembled WGS sequence"/>
</dbReference>
<dbReference type="AlphaFoldDB" id="A0AA42LHS5"/>
<feature type="region of interest" description="Disordered" evidence="1">
    <location>
        <begin position="15"/>
        <end position="69"/>
    </location>
</feature>
<evidence type="ECO:0000313" key="2">
    <source>
        <dbReference type="EMBL" id="MDH0702452.1"/>
    </source>
</evidence>
<proteinExistence type="predicted"/>
<organism evidence="2 3">
    <name type="scientific">Ectopseudomonas toyotomiensis</name>
    <dbReference type="NCBI Taxonomy" id="554344"/>
    <lineage>
        <taxon>Bacteria</taxon>
        <taxon>Pseudomonadati</taxon>
        <taxon>Pseudomonadota</taxon>
        <taxon>Gammaproteobacteria</taxon>
        <taxon>Pseudomonadales</taxon>
        <taxon>Pseudomonadaceae</taxon>
        <taxon>Ectopseudomonas</taxon>
    </lineage>
</organism>
<evidence type="ECO:0000256" key="1">
    <source>
        <dbReference type="SAM" id="MobiDB-lite"/>
    </source>
</evidence>
<sequence length="344" mass="38078">MTQAPATTIATAVRQHGGGRHPLNLPSTAPAGRLHDSRGGVINRRAEGATTSHPLPASCAAAAHPTTGVRRARELSPSLRSQNRPHAQLVEGYTTSFEALTNQPWKKLQKFFPITLELCKSFHNPALQVFCWIRSYIHREQSNQNGQVIAVLRSDDVALRILIIIKVQHGALHNPLEEIYICSLYCNPLPIFFALAPLKAEGLRSYIRSHSALRSSEQILGGVDCLPHKHMKPHRMRVVSYLCIFSTTLQLLLITVERDDYRNHDGKDGANCLDPSRRILQASSSHDHLNCPAQSSYCQESPNDPDGSNRHPLGDLPLTHSNPLQQDDHLSLPALCHHVQRGAA</sequence>
<reference evidence="2" key="1">
    <citation type="submission" date="2022-09" db="EMBL/GenBank/DDBJ databases">
        <title>Intensive care unit water sources are persistently colonized with multi-drug resistant bacteria and are the site of extensive horizontal gene transfer of antibiotic resistance genes.</title>
        <authorList>
            <person name="Diorio-Toth L."/>
        </authorList>
    </citation>
    <scope>NUCLEOTIDE SEQUENCE</scope>
    <source>
        <strain evidence="2">GD03863</strain>
    </source>
</reference>
<dbReference type="RefSeq" id="WP_279837007.1">
    <property type="nucleotide sequence ID" value="NZ_JAOCDH010000014.1"/>
</dbReference>
<comment type="caution">
    <text evidence="2">The sequence shown here is derived from an EMBL/GenBank/DDBJ whole genome shotgun (WGS) entry which is preliminary data.</text>
</comment>
<feature type="region of interest" description="Disordered" evidence="1">
    <location>
        <begin position="291"/>
        <end position="324"/>
    </location>
</feature>